<evidence type="ECO:0008006" key="5">
    <source>
        <dbReference type="Google" id="ProtNLM"/>
    </source>
</evidence>
<keyword evidence="4" id="KW-1185">Reference proteome</keyword>
<evidence type="ECO:0000313" key="4">
    <source>
        <dbReference type="Proteomes" id="UP000289555"/>
    </source>
</evidence>
<accession>A0ABN5WSZ6</accession>
<evidence type="ECO:0000256" key="2">
    <source>
        <dbReference type="ARBA" id="ARBA00022793"/>
    </source>
</evidence>
<keyword evidence="2" id="KW-0210">Decarboxylase</keyword>
<reference evidence="4" key="1">
    <citation type="journal article" date="2019" name="Microbiol. Resour. Announc.">
        <title>Complete Genome Sequence of Halomonas olivaria, a Moderately Halophilic Bacterium Isolated from Olive Processing Effluents, Obtained by Nanopore Sequencing.</title>
        <authorList>
            <person name="Nagata S."/>
            <person name="Ii K.M."/>
            <person name="Tsukimi T."/>
            <person name="Miura M.C."/>
            <person name="Galipon J."/>
            <person name="Arakawa K."/>
        </authorList>
    </citation>
    <scope>NUCLEOTIDE SEQUENCE [LARGE SCALE GENOMIC DNA]</scope>
    <source>
        <strain evidence="4">TYRC17</strain>
    </source>
</reference>
<dbReference type="Proteomes" id="UP000289555">
    <property type="component" value="Chromosome"/>
</dbReference>
<organism evidence="3 4">
    <name type="scientific">Vreelandella olivaria</name>
    <dbReference type="NCBI Taxonomy" id="390919"/>
    <lineage>
        <taxon>Bacteria</taxon>
        <taxon>Pseudomonadati</taxon>
        <taxon>Pseudomonadota</taxon>
        <taxon>Gammaproteobacteria</taxon>
        <taxon>Oceanospirillales</taxon>
        <taxon>Halomonadaceae</taxon>
        <taxon>Vreelandella</taxon>
    </lineage>
</organism>
<dbReference type="SUPFAM" id="SSF53795">
    <property type="entry name" value="PEP carboxykinase-like"/>
    <property type="match status" value="1"/>
</dbReference>
<proteinExistence type="predicted"/>
<dbReference type="PANTHER" id="PTHR30031">
    <property type="entry name" value="PHOSPHOENOLPYRUVATE CARBOXYKINASE ATP"/>
    <property type="match status" value="1"/>
</dbReference>
<dbReference type="Gene3D" id="3.90.228.20">
    <property type="match status" value="1"/>
</dbReference>
<dbReference type="EMBL" id="AP019416">
    <property type="protein sequence ID" value="BBI49773.1"/>
    <property type="molecule type" value="Genomic_DNA"/>
</dbReference>
<dbReference type="InterPro" id="IPR013035">
    <property type="entry name" value="PEP_carboxykinase_C"/>
</dbReference>
<evidence type="ECO:0000313" key="3">
    <source>
        <dbReference type="EMBL" id="BBI49773.1"/>
    </source>
</evidence>
<gene>
    <name evidence="3" type="ORF">HORIV_21940</name>
</gene>
<name>A0ABN5WSZ6_9GAMM</name>
<dbReference type="InterPro" id="IPR001272">
    <property type="entry name" value="PEP_carboxykinase_ATP"/>
</dbReference>
<keyword evidence="2" id="KW-0456">Lyase</keyword>
<dbReference type="PANTHER" id="PTHR30031:SF0">
    <property type="entry name" value="PHOSPHOENOLPYRUVATE CARBOXYKINASE (ATP)"/>
    <property type="match status" value="1"/>
</dbReference>
<sequence>MLRDIDTKHIDGLNLQVPVAVPGVDSSLLDPRETWQDREAYDRHLKELATKFVDNFKKFEGVNEAIIKAGPQLG</sequence>
<keyword evidence="1" id="KW-0312">Gluconeogenesis</keyword>
<protein>
    <recommendedName>
        <fullName evidence="5">Phosphoenolpyruvate carboxykinase</fullName>
    </recommendedName>
</protein>
<evidence type="ECO:0000256" key="1">
    <source>
        <dbReference type="ARBA" id="ARBA00022432"/>
    </source>
</evidence>